<feature type="coiled-coil region" evidence="1">
    <location>
        <begin position="7"/>
        <end position="34"/>
    </location>
</feature>
<evidence type="ECO:0000256" key="1">
    <source>
        <dbReference type="SAM" id="Coils"/>
    </source>
</evidence>
<dbReference type="Proteomes" id="UP000233534">
    <property type="component" value="Chromosome"/>
</dbReference>
<dbReference type="RefSeq" id="WP_101298602.1">
    <property type="nucleotide sequence ID" value="NZ_CP025197.1"/>
</dbReference>
<proteinExistence type="predicted"/>
<evidence type="ECO:0008006" key="9">
    <source>
        <dbReference type="Google" id="ProtNLM"/>
    </source>
</evidence>
<sequence>MSTQNAVQSTIRRVNEVESDLKKKQNMLKGAVEESKTWWKGEAVKSVDASLSEIEKITNRTYSNINSLKSQLRSLASDIKHADDERRRKLELEKKKREQEKANRFI</sequence>
<evidence type="ECO:0000313" key="3">
    <source>
        <dbReference type="EMBL" id="AUG57097.1"/>
    </source>
</evidence>
<dbReference type="EMBL" id="NEMB01000003">
    <property type="protein sequence ID" value="PQQ65668.1"/>
    <property type="molecule type" value="Genomic_DNA"/>
</dbReference>
<dbReference type="SUPFAM" id="SSF140453">
    <property type="entry name" value="EsxAB dimer-like"/>
    <property type="match status" value="1"/>
</dbReference>
<dbReference type="InterPro" id="IPR036689">
    <property type="entry name" value="ESAT-6-like_sf"/>
</dbReference>
<evidence type="ECO:0000313" key="2">
    <source>
        <dbReference type="EMBL" id="AUG56176.1"/>
    </source>
</evidence>
<dbReference type="KEGG" id="hsc:HVS_05835"/>
<evidence type="ECO:0000313" key="8">
    <source>
        <dbReference type="Proteomes" id="UP000239720"/>
    </source>
</evidence>
<evidence type="ECO:0000313" key="6">
    <source>
        <dbReference type="EMBL" id="PQQ65668.1"/>
    </source>
</evidence>
<dbReference type="KEGG" id="hsc:HVS_01030"/>
<accession>A0A2K9DZY9</accession>
<name>A0A2K9DZY9_9FIRM</name>
<dbReference type="OrthoDB" id="1957959at2"/>
<feature type="coiled-coil region" evidence="1">
    <location>
        <begin position="65"/>
        <end position="102"/>
    </location>
</feature>
<evidence type="ECO:0000313" key="7">
    <source>
        <dbReference type="Proteomes" id="UP000233534"/>
    </source>
</evidence>
<evidence type="ECO:0000313" key="4">
    <source>
        <dbReference type="EMBL" id="PQQ65635.1"/>
    </source>
</evidence>
<gene>
    <name evidence="4" type="ORF">B9R14_01860</name>
    <name evidence="5" type="ORF">B9R14_01980</name>
    <name evidence="6" type="ORF">B9R14_02035</name>
    <name evidence="2" type="ORF">HVS_01030</name>
    <name evidence="3" type="ORF">HVS_05835</name>
</gene>
<dbReference type="EMBL" id="NEMB01000003">
    <property type="protein sequence ID" value="PQQ65635.1"/>
    <property type="molecule type" value="Genomic_DNA"/>
</dbReference>
<keyword evidence="1" id="KW-0175">Coiled coil</keyword>
<evidence type="ECO:0000313" key="5">
    <source>
        <dbReference type="EMBL" id="PQQ65658.1"/>
    </source>
</evidence>
<dbReference type="EMBL" id="NEMB01000003">
    <property type="protein sequence ID" value="PQQ65658.1"/>
    <property type="molecule type" value="Genomic_DNA"/>
</dbReference>
<keyword evidence="7" id="KW-1185">Reference proteome</keyword>
<dbReference type="EMBL" id="CP025197">
    <property type="protein sequence ID" value="AUG56176.1"/>
    <property type="molecule type" value="Genomic_DNA"/>
</dbReference>
<dbReference type="Proteomes" id="UP000239720">
    <property type="component" value="Unassembled WGS sequence"/>
</dbReference>
<reference evidence="3 7" key="1">
    <citation type="submission" date="2017-12" db="EMBL/GenBank/DDBJ databases">
        <title>Complete genome sequence of Herbivorax saccincola GGR1, a novel Cellulosome-producing hydrolytic bacterium in a thermophilic biogas plant, established by Illumina and Nanopore MinION sequencing.</title>
        <authorList>
            <person name="Pechtl A."/>
            <person name="Ruckert C."/>
            <person name="Koeck D.E."/>
            <person name="Maus I."/>
            <person name="Winkler A."/>
            <person name="Kalinowski J."/>
            <person name="Puhler A."/>
            <person name="Schwarz W.W."/>
            <person name="Zverlov V.V."/>
            <person name="Schluter A."/>
            <person name="Liebl W."/>
        </authorList>
    </citation>
    <scope>NUCLEOTIDE SEQUENCE [LARGE SCALE GENOMIC DNA]</scope>
    <source>
        <strain evidence="3">GGR1</strain>
        <strain evidence="7">SR1</strain>
    </source>
</reference>
<organism evidence="3 7">
    <name type="scientific">Acetivibrio saccincola</name>
    <dbReference type="NCBI Taxonomy" id="1677857"/>
    <lineage>
        <taxon>Bacteria</taxon>
        <taxon>Bacillati</taxon>
        <taxon>Bacillota</taxon>
        <taxon>Clostridia</taxon>
        <taxon>Eubacteriales</taxon>
        <taxon>Oscillospiraceae</taxon>
        <taxon>Acetivibrio</taxon>
    </lineage>
</organism>
<protein>
    <recommendedName>
        <fullName evidence="9">WXG100 family type VII secretion target</fullName>
    </recommendedName>
</protein>
<reference evidence="4 8" key="2">
    <citation type="journal article" date="2018" name="Syst. Appl. Microbiol.">
        <title>Characterization and high-quality draft genome sequence of Herbivorax saccincola A7, an anaerobic, alkaliphilic, thermophilic, cellulolytic, and xylanolytic bacterium.</title>
        <authorList>
            <person name="Aikawa S."/>
            <person name="Baramee S."/>
            <person name="Sermsathanaswadi J."/>
            <person name="Thianheng P."/>
            <person name="Tachaapaikoon C."/>
            <person name="Shikata A."/>
            <person name="Waeonukul R."/>
            <person name="Pason P."/>
            <person name="Ratanakhanokchai K."/>
            <person name="Kosugi A."/>
        </authorList>
    </citation>
    <scope>NUCLEOTIDE SEQUENCE [LARGE SCALE GENOMIC DNA]</scope>
    <source>
        <strain evidence="4 8">A7</strain>
    </source>
</reference>
<dbReference type="AlphaFoldDB" id="A0A2K9DZY9"/>
<dbReference type="Gene3D" id="1.10.287.1060">
    <property type="entry name" value="ESAT-6-like"/>
    <property type="match status" value="1"/>
</dbReference>
<dbReference type="EMBL" id="CP025197">
    <property type="protein sequence ID" value="AUG57097.1"/>
    <property type="molecule type" value="Genomic_DNA"/>
</dbReference>